<feature type="transmembrane region" description="Helical" evidence="2">
    <location>
        <begin position="68"/>
        <end position="87"/>
    </location>
</feature>
<dbReference type="Proteomes" id="UP000217334">
    <property type="component" value="Chromosome"/>
</dbReference>
<sequence length="174" mass="20603">MNKPLTECGGINRVPHLLKKTTYMNIFKALEKFDKKIQEEKKEQEKIRKQEQRARVRERTEGTHQTQLTYIIVGTFIALAVFFILVIPENESNIGIVKYLIIAFSYALFLGIITFVRDWMYYHRFYSSSTISRWRTEKKLFDKKLRYAAIRGGIVLLGTFIILFILYFFRGSIN</sequence>
<proteinExistence type="predicted"/>
<feature type="coiled-coil region" evidence="1">
    <location>
        <begin position="30"/>
        <end position="59"/>
    </location>
</feature>
<keyword evidence="2" id="KW-0812">Transmembrane</keyword>
<evidence type="ECO:0008006" key="5">
    <source>
        <dbReference type="Google" id="ProtNLM"/>
    </source>
</evidence>
<dbReference type="EMBL" id="CP022383">
    <property type="protein sequence ID" value="ATA80077.1"/>
    <property type="molecule type" value="Genomic_DNA"/>
</dbReference>
<evidence type="ECO:0000256" key="2">
    <source>
        <dbReference type="SAM" id="Phobius"/>
    </source>
</evidence>
<name>A0A250F7U3_CAPSP</name>
<evidence type="ECO:0000313" key="3">
    <source>
        <dbReference type="EMBL" id="ATA80077.1"/>
    </source>
</evidence>
<feature type="transmembrane region" description="Helical" evidence="2">
    <location>
        <begin position="99"/>
        <end position="116"/>
    </location>
</feature>
<evidence type="ECO:0000313" key="4">
    <source>
        <dbReference type="Proteomes" id="UP000217334"/>
    </source>
</evidence>
<keyword evidence="2" id="KW-0472">Membrane</keyword>
<evidence type="ECO:0000256" key="1">
    <source>
        <dbReference type="SAM" id="Coils"/>
    </source>
</evidence>
<keyword evidence="1" id="KW-0175">Coiled coil</keyword>
<feature type="transmembrane region" description="Helical" evidence="2">
    <location>
        <begin position="148"/>
        <end position="169"/>
    </location>
</feature>
<keyword evidence="2" id="KW-1133">Transmembrane helix</keyword>
<dbReference type="AlphaFoldDB" id="A0A250F7U3"/>
<protein>
    <recommendedName>
        <fullName evidence="5">DUF3899 domain-containing protein</fullName>
    </recommendedName>
</protein>
<accession>A0A250F7U3</accession>
<reference evidence="4" key="1">
    <citation type="submission" date="2017-06" db="EMBL/GenBank/DDBJ databases">
        <title>Capnocytophaga spp. assemblies.</title>
        <authorList>
            <person name="Gulvik C.A."/>
        </authorList>
    </citation>
    <scope>NUCLEOTIDE SEQUENCE [LARGE SCALE GENOMIC DNA]</scope>
    <source>
        <strain evidence="4">H4486</strain>
    </source>
</reference>
<gene>
    <name evidence="3" type="ORF">CGC59_10470</name>
</gene>
<organism evidence="3 4">
    <name type="scientific">Capnocytophaga sputigena</name>
    <dbReference type="NCBI Taxonomy" id="1019"/>
    <lineage>
        <taxon>Bacteria</taxon>
        <taxon>Pseudomonadati</taxon>
        <taxon>Bacteroidota</taxon>
        <taxon>Flavobacteriia</taxon>
        <taxon>Flavobacteriales</taxon>
        <taxon>Flavobacteriaceae</taxon>
        <taxon>Capnocytophaga</taxon>
    </lineage>
</organism>